<feature type="compositionally biased region" description="Polar residues" evidence="1">
    <location>
        <begin position="23"/>
        <end position="33"/>
    </location>
</feature>
<keyword evidence="3" id="KW-1185">Reference proteome</keyword>
<sequence>MKLNTDQHQDNGNGMDLSLPPSAHNSRPGTPRLSTCQQLQDLAYRIKRETILISYQEATLNTLRLNGIADDESLSLQLQILTDIQARHQSAVRFPLYPLVIPPAVQNITPHITPL</sequence>
<dbReference type="AlphaFoldDB" id="A0A8X7C998"/>
<dbReference type="Proteomes" id="UP000886998">
    <property type="component" value="Unassembled WGS sequence"/>
</dbReference>
<organism evidence="2 3">
    <name type="scientific">Trichonephila inaurata madagascariensis</name>
    <dbReference type="NCBI Taxonomy" id="2747483"/>
    <lineage>
        <taxon>Eukaryota</taxon>
        <taxon>Metazoa</taxon>
        <taxon>Ecdysozoa</taxon>
        <taxon>Arthropoda</taxon>
        <taxon>Chelicerata</taxon>
        <taxon>Arachnida</taxon>
        <taxon>Araneae</taxon>
        <taxon>Araneomorphae</taxon>
        <taxon>Entelegynae</taxon>
        <taxon>Araneoidea</taxon>
        <taxon>Nephilidae</taxon>
        <taxon>Trichonephila</taxon>
        <taxon>Trichonephila inaurata</taxon>
    </lineage>
</organism>
<comment type="caution">
    <text evidence="2">The sequence shown here is derived from an EMBL/GenBank/DDBJ whole genome shotgun (WGS) entry which is preliminary data.</text>
</comment>
<reference evidence="2" key="1">
    <citation type="submission" date="2020-08" db="EMBL/GenBank/DDBJ databases">
        <title>Multicomponent nature underlies the extraordinary mechanical properties of spider dragline silk.</title>
        <authorList>
            <person name="Kono N."/>
            <person name="Nakamura H."/>
            <person name="Mori M."/>
            <person name="Yoshida Y."/>
            <person name="Ohtoshi R."/>
            <person name="Malay A.D."/>
            <person name="Moran D.A.P."/>
            <person name="Tomita M."/>
            <person name="Numata K."/>
            <person name="Arakawa K."/>
        </authorList>
    </citation>
    <scope>NUCLEOTIDE SEQUENCE</scope>
</reference>
<dbReference type="EMBL" id="BMAV01011094">
    <property type="protein sequence ID" value="GFY56659.1"/>
    <property type="molecule type" value="Genomic_DNA"/>
</dbReference>
<name>A0A8X7C998_9ARAC</name>
<feature type="region of interest" description="Disordered" evidence="1">
    <location>
        <begin position="1"/>
        <end position="33"/>
    </location>
</feature>
<protein>
    <submittedName>
        <fullName evidence="2">Uncharacterized protein</fullName>
    </submittedName>
</protein>
<proteinExistence type="predicted"/>
<evidence type="ECO:0000313" key="3">
    <source>
        <dbReference type="Proteomes" id="UP000886998"/>
    </source>
</evidence>
<evidence type="ECO:0000313" key="2">
    <source>
        <dbReference type="EMBL" id="GFY56659.1"/>
    </source>
</evidence>
<evidence type="ECO:0000256" key="1">
    <source>
        <dbReference type="SAM" id="MobiDB-lite"/>
    </source>
</evidence>
<accession>A0A8X7C998</accession>
<gene>
    <name evidence="2" type="ORF">TNIN_467791</name>
</gene>